<name>A0ABY3B390_9BACL</name>
<dbReference type="EMBL" id="VIJZ01000005">
    <property type="protein sequence ID" value="TQR98225.1"/>
    <property type="molecule type" value="Genomic_DNA"/>
</dbReference>
<sequence length="157" mass="18544">MENKNELYTLDYVKKNGVDFEDLWFSSTSDEILDNPEDEGGTPFTGLAYELYDNGQLRYFSFYKDGFKHGLLREFYNTGERKSEEIMHYGQTKGKRTQWYENGQLKSVSEHELGVELSYQEWDDKNNLIKSSKLQETSEIFNYLLTKRKLNSKLGRD</sequence>
<dbReference type="Proteomes" id="UP000319219">
    <property type="component" value="Unassembled WGS sequence"/>
</dbReference>
<dbReference type="Gene3D" id="2.20.110.10">
    <property type="entry name" value="Histone H3 K4-specific methyltransferase SET7/9 N-terminal domain"/>
    <property type="match status" value="1"/>
</dbReference>
<proteinExistence type="predicted"/>
<organism evidence="1 2">
    <name type="scientific">Paenibacillus ottowii</name>
    <dbReference type="NCBI Taxonomy" id="2315729"/>
    <lineage>
        <taxon>Bacteria</taxon>
        <taxon>Bacillati</taxon>
        <taxon>Bacillota</taxon>
        <taxon>Bacilli</taxon>
        <taxon>Bacillales</taxon>
        <taxon>Paenibacillaceae</taxon>
        <taxon>Paenibacillus</taxon>
    </lineage>
</organism>
<accession>A0ABY3B390</accession>
<evidence type="ECO:0000313" key="1">
    <source>
        <dbReference type="EMBL" id="TQR98225.1"/>
    </source>
</evidence>
<dbReference type="SUPFAM" id="SSF82185">
    <property type="entry name" value="Histone H3 K4-specific methyltransferase SET7/9 N-terminal domain"/>
    <property type="match status" value="1"/>
</dbReference>
<comment type="caution">
    <text evidence="1">The sequence shown here is derived from an EMBL/GenBank/DDBJ whole genome shotgun (WGS) entry which is preliminary data.</text>
</comment>
<gene>
    <name evidence="1" type="ORF">FKV70_13775</name>
</gene>
<reference evidence="1 2" key="1">
    <citation type="submission" date="2019-07" db="EMBL/GenBank/DDBJ databases">
        <title>Paenibacillus ottowii sp. nov. isolated from a fermentation system processing bovine manure.</title>
        <authorList>
            <person name="Velazquez L.F."/>
            <person name="Rajbanshi S."/>
            <person name="Guan S."/>
            <person name="Hinchee M."/>
            <person name="Welsh A."/>
        </authorList>
    </citation>
    <scope>NUCLEOTIDE SEQUENCE [LARGE SCALE GENOMIC DNA]</scope>
    <source>
        <strain evidence="1 2">MS2379</strain>
    </source>
</reference>
<keyword evidence="2" id="KW-1185">Reference proteome</keyword>
<evidence type="ECO:0000313" key="2">
    <source>
        <dbReference type="Proteomes" id="UP000319219"/>
    </source>
</evidence>
<dbReference type="RefSeq" id="WP_142613205.1">
    <property type="nucleotide sequence ID" value="NZ_VIJZ01000005.1"/>
</dbReference>
<protein>
    <submittedName>
        <fullName evidence="1">Toxin-antitoxin system YwqK family antitoxin</fullName>
    </submittedName>
</protein>